<evidence type="ECO:0000256" key="1">
    <source>
        <dbReference type="ARBA" id="ARBA00022729"/>
    </source>
</evidence>
<organism evidence="5 6">
    <name type="scientific">Pelagerythrobacter rhizovicinus</name>
    <dbReference type="NCBI Taxonomy" id="2268576"/>
    <lineage>
        <taxon>Bacteria</taxon>
        <taxon>Pseudomonadati</taxon>
        <taxon>Pseudomonadota</taxon>
        <taxon>Alphaproteobacteria</taxon>
        <taxon>Sphingomonadales</taxon>
        <taxon>Erythrobacteraceae</taxon>
        <taxon>Pelagerythrobacter</taxon>
    </lineage>
</organism>
<keyword evidence="2" id="KW-0547">Nucleotide-binding</keyword>
<dbReference type="PRINTS" id="PR01607">
    <property type="entry name" value="APYRASEFAMLY"/>
</dbReference>
<dbReference type="InterPro" id="IPR008334">
    <property type="entry name" value="5'-Nucleotdase_C"/>
</dbReference>
<dbReference type="InterPro" id="IPR006179">
    <property type="entry name" value="5_nucleotidase/apyrase"/>
</dbReference>
<keyword evidence="2" id="KW-0378">Hydrolase</keyword>
<comment type="caution">
    <text evidence="5">The sequence shown here is derived from an EMBL/GenBank/DDBJ whole genome shotgun (WGS) entry which is preliminary data.</text>
</comment>
<gene>
    <name evidence="5" type="ORF">ETX26_11530</name>
</gene>
<evidence type="ECO:0000313" key="5">
    <source>
        <dbReference type="EMBL" id="RXZ64514.1"/>
    </source>
</evidence>
<comment type="similarity">
    <text evidence="2">Belongs to the 5'-nucleotidase family.</text>
</comment>
<feature type="domain" description="Calcineurin-like phosphoesterase" evidence="3">
    <location>
        <begin position="35"/>
        <end position="291"/>
    </location>
</feature>
<dbReference type="AlphaFoldDB" id="A0A4Q2KHA8"/>
<dbReference type="PANTHER" id="PTHR11575:SF24">
    <property type="entry name" value="5'-NUCLEOTIDASE"/>
    <property type="match status" value="1"/>
</dbReference>
<dbReference type="GO" id="GO:0030288">
    <property type="term" value="C:outer membrane-bounded periplasmic space"/>
    <property type="evidence" value="ECO:0007669"/>
    <property type="project" value="TreeGrafter"/>
</dbReference>
<dbReference type="Pfam" id="PF00149">
    <property type="entry name" value="Metallophos"/>
    <property type="match status" value="1"/>
</dbReference>
<name>A0A4Q2KHA8_9SPHN</name>
<dbReference type="GO" id="GO:0008768">
    <property type="term" value="F:UDP-sugar diphosphatase activity"/>
    <property type="evidence" value="ECO:0007669"/>
    <property type="project" value="TreeGrafter"/>
</dbReference>
<dbReference type="OrthoDB" id="9803927at2"/>
<dbReference type="EMBL" id="SDPV01000002">
    <property type="protein sequence ID" value="RXZ64514.1"/>
    <property type="molecule type" value="Genomic_DNA"/>
</dbReference>
<evidence type="ECO:0000259" key="3">
    <source>
        <dbReference type="Pfam" id="PF00149"/>
    </source>
</evidence>
<proteinExistence type="inferred from homology"/>
<dbReference type="GO" id="GO:0008253">
    <property type="term" value="F:5'-nucleotidase activity"/>
    <property type="evidence" value="ECO:0007669"/>
    <property type="project" value="TreeGrafter"/>
</dbReference>
<evidence type="ECO:0000313" key="6">
    <source>
        <dbReference type="Proteomes" id="UP000293623"/>
    </source>
</evidence>
<dbReference type="PROSITE" id="PS51257">
    <property type="entry name" value="PROKAR_LIPOPROTEIN"/>
    <property type="match status" value="1"/>
</dbReference>
<feature type="domain" description="5'-Nucleotidase C-terminal" evidence="4">
    <location>
        <begin position="397"/>
        <end position="540"/>
    </location>
</feature>
<dbReference type="Pfam" id="PF02872">
    <property type="entry name" value="5_nucleotid_C"/>
    <property type="match status" value="1"/>
</dbReference>
<reference evidence="5 6" key="1">
    <citation type="submission" date="2019-01" db="EMBL/GenBank/DDBJ databases">
        <title>Altererythrobacter rhizovicinus sp. nov., isolated from the rhizosphere soil of Haloxylon ammodendron.</title>
        <authorList>
            <person name="Li H.-P."/>
            <person name="Gou J.-Y."/>
            <person name="Yao D."/>
            <person name="Han Q.-Q."/>
            <person name="Shao K.-Z."/>
            <person name="Zhao Q."/>
            <person name="Zhang J.-L."/>
        </authorList>
    </citation>
    <scope>NUCLEOTIDE SEQUENCE [LARGE SCALE GENOMIC DNA]</scope>
    <source>
        <strain evidence="5 6">AY-3R</strain>
    </source>
</reference>
<evidence type="ECO:0000259" key="4">
    <source>
        <dbReference type="Pfam" id="PF02872"/>
    </source>
</evidence>
<dbReference type="PANTHER" id="PTHR11575">
    <property type="entry name" value="5'-NUCLEOTIDASE-RELATED"/>
    <property type="match status" value="1"/>
</dbReference>
<dbReference type="InterPro" id="IPR036907">
    <property type="entry name" value="5'-Nucleotdase_C_sf"/>
</dbReference>
<dbReference type="Gene3D" id="3.60.21.10">
    <property type="match status" value="1"/>
</dbReference>
<dbReference type="SUPFAM" id="SSF55816">
    <property type="entry name" value="5'-nucleotidase (syn. UDP-sugar hydrolase), C-terminal domain"/>
    <property type="match status" value="1"/>
</dbReference>
<keyword evidence="1" id="KW-0732">Signal</keyword>
<dbReference type="GO" id="GO:0009166">
    <property type="term" value="P:nucleotide catabolic process"/>
    <property type="evidence" value="ECO:0007669"/>
    <property type="project" value="InterPro"/>
</dbReference>
<dbReference type="Gene3D" id="3.90.780.10">
    <property type="entry name" value="5'-Nucleotidase, C-terminal domain"/>
    <property type="match status" value="1"/>
</dbReference>
<dbReference type="Proteomes" id="UP000293623">
    <property type="component" value="Unassembled WGS sequence"/>
</dbReference>
<evidence type="ECO:0000256" key="2">
    <source>
        <dbReference type="RuleBase" id="RU362119"/>
    </source>
</evidence>
<accession>A0A4Q2KHA8</accession>
<dbReference type="SUPFAM" id="SSF56300">
    <property type="entry name" value="Metallo-dependent phosphatases"/>
    <property type="match status" value="1"/>
</dbReference>
<dbReference type="InterPro" id="IPR004843">
    <property type="entry name" value="Calcineurin-like_PHP"/>
</dbReference>
<keyword evidence="6" id="KW-1185">Reference proteome</keyword>
<sequence>MNLRNLFPLAAALVLGACVSVRDAPDQPAERVTVKIVGLNDFHGNLEPLRRPIRLTGEAGESHEVRAGGAAYLASAVAKYRAGGDHSLVIAAGDLIGGSPLVSSLFLDEPAIGAMNRIGLDYNAVGNHEFDRGWRELARMQEGGCEKHGLREPCAVEHDFGGADFSFLASNVIAEGGETLFPGYAIRRFGTGARAVALGVIGLTLKETPTLVTPSGVEGLTFGDEAEAINALVPEIERQGADAIVVAIHQGLEPEPGTPFSGCGAIAGPLRAILERLDPRVDLVISGHTHRTYVCDFATLDPSRRFIVSSAGYGGTLLTDIALTIDPAAGEVTDAVARNVVVQNAGTGEESPDPAFEIFEPNADLAAYVARYARAAHEAESRPVGRISGPAPDPGPATEETRLGNLIADAQLFATRDAGAQIALMNNSGVRAPIVPSEDGTVTFGDIYAAQPFGNALVTKTYTGAQLLALLEQQFDEEGFIQTFSVSEGFAFTYDMSRPAGSRVVSATLGGKPIDPGARYRITMNSFLAAGGDTFTVFAEGLDPVTGPVDLDAMEEYLGMVEMRQLPEIGRVTDVARP</sequence>
<dbReference type="RefSeq" id="WP_129524821.1">
    <property type="nucleotide sequence ID" value="NZ_SDPV01000002.1"/>
</dbReference>
<protein>
    <submittedName>
        <fullName evidence="5">Bifunctional metallophosphatase/5'-nucleotidase</fullName>
    </submittedName>
</protein>
<dbReference type="GO" id="GO:0000166">
    <property type="term" value="F:nucleotide binding"/>
    <property type="evidence" value="ECO:0007669"/>
    <property type="project" value="UniProtKB-KW"/>
</dbReference>
<dbReference type="InterPro" id="IPR029052">
    <property type="entry name" value="Metallo-depent_PP-like"/>
</dbReference>